<dbReference type="OrthoDB" id="9779023at2"/>
<comment type="similarity">
    <text evidence="8">Belongs to the binding-protein-dependent transport system permease family. LivHM subfamily.</text>
</comment>
<evidence type="ECO:0000256" key="2">
    <source>
        <dbReference type="ARBA" id="ARBA00022448"/>
    </source>
</evidence>
<evidence type="ECO:0000256" key="1">
    <source>
        <dbReference type="ARBA" id="ARBA00004651"/>
    </source>
</evidence>
<geneLocation type="plasmid" evidence="11 13">
    <name>pTiAF3.44</name>
</geneLocation>
<geneLocation type="plasmid" evidence="12">
    <name>pticfbp5473</name>
</geneLocation>
<name>A0A4D7DUE4_9HYPH</name>
<sequence>MSWLYDFTLDLFPLMWSGVVTGCLYALGALGLVMIFKSSRVVNFSHGNIAGLAAFLIYGFSSGTLLSLSWGSAVLLAVLIVVAIAFLSYAIIAPIMGASDLTATITTLGIGLIAQGITLLVFGADIVPLDLPLPRFSASILGLRITGYDLTVLAVAVATIVALFLVIDYTKLGVAFRAISANPVAAEICGLNLRSIHLFAWIVSAVLGVIGALLIVPTTFLSSTTVATFMLQAFAAAVLGGFGSLPGALVGGILIGILMNLFTFYVSPEFTNTFLLVVMLFALNIFPNGLFARAGGTRV</sequence>
<keyword evidence="4 9" id="KW-0812">Transmembrane</keyword>
<dbReference type="EMBL" id="CP039694">
    <property type="protein sequence ID" value="QCJ01166.1"/>
    <property type="molecule type" value="Genomic_DNA"/>
</dbReference>
<dbReference type="AlphaFoldDB" id="A0A4D7DUE4"/>
<dbReference type="EMBL" id="CP072169">
    <property type="protein sequence ID" value="QYA10176.1"/>
    <property type="molecule type" value="Genomic_DNA"/>
</dbReference>
<feature type="transmembrane region" description="Helical" evidence="9">
    <location>
        <begin position="147"/>
        <end position="167"/>
    </location>
</feature>
<evidence type="ECO:0000256" key="4">
    <source>
        <dbReference type="ARBA" id="ARBA00022692"/>
    </source>
</evidence>
<protein>
    <submittedName>
        <fullName evidence="10">Branched-chain amino acid ABC transporter permease</fullName>
    </submittedName>
</protein>
<dbReference type="Proteomes" id="UP000298545">
    <property type="component" value="Plasmid pTiCFBP5473"/>
</dbReference>
<keyword evidence="2" id="KW-0813">Transport</keyword>
<gene>
    <name evidence="10" type="ORF">CFBP5473_24835</name>
    <name evidence="11" type="ORF">J5285_23485</name>
</gene>
<keyword evidence="10" id="KW-0614">Plasmid</keyword>
<reference evidence="11 13" key="2">
    <citation type="submission" date="2021-03" db="EMBL/GenBank/DDBJ databases">
        <title>Rapid diversification of plasmids in a genus of pathogenic and nitrogen fixing bacteria.</title>
        <authorList>
            <person name="Weisberg A.J."/>
            <person name="Miller M."/>
            <person name="Ream W."/>
            <person name="Grunwald N.J."/>
            <person name="Chang J.H."/>
        </authorList>
    </citation>
    <scope>NUCLEOTIDE SEQUENCE [LARGE SCALE GENOMIC DNA]</scope>
    <source>
        <strain evidence="11 13">AF3.44</strain>
        <plasmid evidence="11 13">pTiAF3.44</plasmid>
    </source>
</reference>
<evidence type="ECO:0000256" key="9">
    <source>
        <dbReference type="SAM" id="Phobius"/>
    </source>
</evidence>
<keyword evidence="3" id="KW-1003">Cell membrane</keyword>
<keyword evidence="13" id="KW-1185">Reference proteome</keyword>
<dbReference type="InterPro" id="IPR001851">
    <property type="entry name" value="ABC_transp_permease"/>
</dbReference>
<keyword evidence="7 9" id="KW-0472">Membrane</keyword>
<feature type="transmembrane region" description="Helical" evidence="9">
    <location>
        <begin position="273"/>
        <end position="292"/>
    </location>
</feature>
<dbReference type="Pfam" id="PF02653">
    <property type="entry name" value="BPD_transp_2"/>
    <property type="match status" value="1"/>
</dbReference>
<reference evidence="10 12" key="1">
    <citation type="submission" date="2019-04" db="EMBL/GenBank/DDBJ databases">
        <title>Complete genome sequence of Agrobacterium larrymoorei CFBP5473.</title>
        <authorList>
            <person name="Haryono M."/>
            <person name="Chou L."/>
            <person name="Lin Y.-C."/>
            <person name="Lai E.-M."/>
            <person name="Kuo C.-H."/>
        </authorList>
    </citation>
    <scope>NUCLEOTIDE SEQUENCE [LARGE SCALE GENOMIC DNA]</scope>
    <source>
        <strain evidence="10 12">CFBP5473</strain>
        <plasmid evidence="10">pTiCFBP5473</plasmid>
        <plasmid evidence="12">pticfbp5473</plasmid>
    </source>
</reference>
<evidence type="ECO:0000313" key="10">
    <source>
        <dbReference type="EMBL" id="QCJ01166.1"/>
    </source>
</evidence>
<dbReference type="GO" id="GO:0006865">
    <property type="term" value="P:amino acid transport"/>
    <property type="evidence" value="ECO:0007669"/>
    <property type="project" value="UniProtKB-KW"/>
</dbReference>
<evidence type="ECO:0000313" key="13">
    <source>
        <dbReference type="Proteomes" id="UP000826513"/>
    </source>
</evidence>
<evidence type="ECO:0000256" key="3">
    <source>
        <dbReference type="ARBA" id="ARBA00022475"/>
    </source>
</evidence>
<feature type="transmembrane region" description="Helical" evidence="9">
    <location>
        <begin position="105"/>
        <end position="127"/>
    </location>
</feature>
<dbReference type="GO" id="GO:0005886">
    <property type="term" value="C:plasma membrane"/>
    <property type="evidence" value="ECO:0007669"/>
    <property type="project" value="UniProtKB-SubCell"/>
</dbReference>
<organism evidence="10 12">
    <name type="scientific">Agrobacterium larrymoorei</name>
    <dbReference type="NCBI Taxonomy" id="160699"/>
    <lineage>
        <taxon>Bacteria</taxon>
        <taxon>Pseudomonadati</taxon>
        <taxon>Pseudomonadota</taxon>
        <taxon>Alphaproteobacteria</taxon>
        <taxon>Hyphomicrobiales</taxon>
        <taxon>Rhizobiaceae</taxon>
        <taxon>Rhizobium/Agrobacterium group</taxon>
        <taxon>Agrobacterium</taxon>
    </lineage>
</organism>
<geneLocation type="plasmid" evidence="10">
    <name>pTiCFBP5473</name>
</geneLocation>
<feature type="transmembrane region" description="Helical" evidence="9">
    <location>
        <begin position="74"/>
        <end position="93"/>
    </location>
</feature>
<dbReference type="InterPro" id="IPR052157">
    <property type="entry name" value="BCAA_transport_permease"/>
</dbReference>
<dbReference type="CDD" id="cd06582">
    <property type="entry name" value="TM_PBP1_LivH_like"/>
    <property type="match status" value="1"/>
</dbReference>
<proteinExistence type="inferred from homology"/>
<keyword evidence="5" id="KW-0029">Amino-acid transport</keyword>
<evidence type="ECO:0000256" key="5">
    <source>
        <dbReference type="ARBA" id="ARBA00022970"/>
    </source>
</evidence>
<evidence type="ECO:0000313" key="12">
    <source>
        <dbReference type="Proteomes" id="UP000298545"/>
    </source>
</evidence>
<evidence type="ECO:0000313" key="11">
    <source>
        <dbReference type="EMBL" id="QYA10176.1"/>
    </source>
</evidence>
<dbReference type="PANTHER" id="PTHR11795">
    <property type="entry name" value="BRANCHED-CHAIN AMINO ACID TRANSPORT SYSTEM PERMEASE PROTEIN LIVH"/>
    <property type="match status" value="1"/>
</dbReference>
<dbReference type="GO" id="GO:0022857">
    <property type="term" value="F:transmembrane transporter activity"/>
    <property type="evidence" value="ECO:0007669"/>
    <property type="project" value="InterPro"/>
</dbReference>
<dbReference type="PANTHER" id="PTHR11795:SF450">
    <property type="entry name" value="ABC TRANSPORTER PERMEASE PROTEIN"/>
    <property type="match status" value="1"/>
</dbReference>
<evidence type="ECO:0000256" key="7">
    <source>
        <dbReference type="ARBA" id="ARBA00023136"/>
    </source>
</evidence>
<accession>A0A4D7DUE4</accession>
<feature type="transmembrane region" description="Helical" evidence="9">
    <location>
        <begin position="12"/>
        <end position="36"/>
    </location>
</feature>
<dbReference type="Proteomes" id="UP000826513">
    <property type="component" value="Plasmid pTiAF3.44"/>
</dbReference>
<comment type="subcellular location">
    <subcellularLocation>
        <location evidence="1">Cell membrane</location>
        <topology evidence="1">Multi-pass membrane protein</topology>
    </subcellularLocation>
</comment>
<evidence type="ECO:0000256" key="6">
    <source>
        <dbReference type="ARBA" id="ARBA00022989"/>
    </source>
</evidence>
<dbReference type="RefSeq" id="WP_027676453.1">
    <property type="nucleotide sequence ID" value="NZ_CP039694.1"/>
</dbReference>
<dbReference type="STRING" id="1367849.GCA_000518585_03883"/>
<keyword evidence="6 9" id="KW-1133">Transmembrane helix</keyword>
<feature type="transmembrane region" description="Helical" evidence="9">
    <location>
        <begin position="198"/>
        <end position="216"/>
    </location>
</feature>
<dbReference type="KEGG" id="alf:CFBP5473_24835"/>
<feature type="transmembrane region" description="Helical" evidence="9">
    <location>
        <begin position="48"/>
        <end position="68"/>
    </location>
</feature>
<evidence type="ECO:0000256" key="8">
    <source>
        <dbReference type="ARBA" id="ARBA00037998"/>
    </source>
</evidence>